<evidence type="ECO:0000256" key="1">
    <source>
        <dbReference type="SAM" id="MobiDB-lite"/>
    </source>
</evidence>
<protein>
    <submittedName>
        <fullName evidence="3">Uncharacterized protein</fullName>
    </submittedName>
</protein>
<comment type="caution">
    <text evidence="3">The sequence shown here is derived from an EMBL/GenBank/DDBJ whole genome shotgun (WGS) entry which is preliminary data.</text>
</comment>
<dbReference type="EMBL" id="JACHJL010000006">
    <property type="protein sequence ID" value="MBB5936023.1"/>
    <property type="molecule type" value="Genomic_DNA"/>
</dbReference>
<organism evidence="3 4">
    <name type="scientific">Streptomyces zagrosensis</name>
    <dbReference type="NCBI Taxonomy" id="1042984"/>
    <lineage>
        <taxon>Bacteria</taxon>
        <taxon>Bacillati</taxon>
        <taxon>Actinomycetota</taxon>
        <taxon>Actinomycetes</taxon>
        <taxon>Kitasatosporales</taxon>
        <taxon>Streptomycetaceae</taxon>
        <taxon>Streptomyces</taxon>
    </lineage>
</organism>
<feature type="transmembrane region" description="Helical" evidence="2">
    <location>
        <begin position="20"/>
        <end position="40"/>
    </location>
</feature>
<keyword evidence="2" id="KW-0812">Transmembrane</keyword>
<evidence type="ECO:0000313" key="3">
    <source>
        <dbReference type="EMBL" id="MBB5936023.1"/>
    </source>
</evidence>
<feature type="region of interest" description="Disordered" evidence="1">
    <location>
        <begin position="209"/>
        <end position="248"/>
    </location>
</feature>
<reference evidence="3 4" key="1">
    <citation type="submission" date="2020-08" db="EMBL/GenBank/DDBJ databases">
        <title>Genomic Encyclopedia of Type Strains, Phase III (KMG-III): the genomes of soil and plant-associated and newly described type strains.</title>
        <authorList>
            <person name="Whitman W."/>
        </authorList>
    </citation>
    <scope>NUCLEOTIDE SEQUENCE [LARGE SCALE GENOMIC DNA]</scope>
    <source>
        <strain evidence="3 4">CECT 8305</strain>
    </source>
</reference>
<feature type="transmembrane region" description="Helical" evidence="2">
    <location>
        <begin position="142"/>
        <end position="164"/>
    </location>
</feature>
<feature type="transmembrane region" description="Helical" evidence="2">
    <location>
        <begin position="449"/>
        <end position="466"/>
    </location>
</feature>
<dbReference type="AlphaFoldDB" id="A0A7W9Q9A8"/>
<feature type="compositionally biased region" description="Pro residues" evidence="1">
    <location>
        <begin position="184"/>
        <end position="195"/>
    </location>
</feature>
<dbReference type="Proteomes" id="UP000588098">
    <property type="component" value="Unassembled WGS sequence"/>
</dbReference>
<feature type="region of interest" description="Disordered" evidence="1">
    <location>
        <begin position="171"/>
        <end position="195"/>
    </location>
</feature>
<sequence length="475" mass="47437">MLSLRLALGAGPATQVRRSLVAAAAAGAGFLLLCALGYALAHPYEKSACLARLLWCVAPLAATVQLAVAVNRTESVFCPAPGLSAAGCGSFGRAVLAAASTALVCGVGSALALLAFLFLRGSVLGSPLNAPTLDALAVGHRLPVGAVLTLLAVVPTSAAMAIALSQRTPTAAGRCHTRPLQGEPQPPSEDAPGPVPIAPIALYASQGSSPIPAGTAPPHSAIRATTAGSGAAVSSPPPTTAPLAEPTVVPRSPSTYVAPRAMPPVATTETSRLVWGTALLLAGLALTAYASRDAADIHDLIPVPGHLTGAAAAVSAAWLLAALGLVLVGPALIRGCGSLLAMGRPGAVRLLAGRALQEEAGRLGRPLGALCAVASTTYVAVRLCNAVPNLTVERLLGPLTGLGVALVMGCITATALITALETTNARADSTNALLCLGAPRSLRRQADTLRGATVFTALAVLTWIVAELVTMPLTC</sequence>
<gene>
    <name evidence="3" type="ORF">FHS42_003092</name>
</gene>
<feature type="transmembrane region" description="Helical" evidence="2">
    <location>
        <begin position="401"/>
        <end position="420"/>
    </location>
</feature>
<evidence type="ECO:0000313" key="4">
    <source>
        <dbReference type="Proteomes" id="UP000588098"/>
    </source>
</evidence>
<feature type="compositionally biased region" description="Low complexity" evidence="1">
    <location>
        <begin position="224"/>
        <end position="234"/>
    </location>
</feature>
<name>A0A7W9Q9A8_9ACTN</name>
<feature type="transmembrane region" description="Helical" evidence="2">
    <location>
        <begin position="273"/>
        <end position="290"/>
    </location>
</feature>
<feature type="transmembrane region" description="Helical" evidence="2">
    <location>
        <begin position="91"/>
        <end position="119"/>
    </location>
</feature>
<keyword evidence="4" id="KW-1185">Reference proteome</keyword>
<keyword evidence="2" id="KW-0472">Membrane</keyword>
<accession>A0A7W9Q9A8</accession>
<proteinExistence type="predicted"/>
<keyword evidence="2" id="KW-1133">Transmembrane helix</keyword>
<feature type="transmembrane region" description="Helical" evidence="2">
    <location>
        <begin position="310"/>
        <end position="333"/>
    </location>
</feature>
<evidence type="ECO:0000256" key="2">
    <source>
        <dbReference type="SAM" id="Phobius"/>
    </source>
</evidence>